<feature type="domain" description="Nudix hydrolase" evidence="4">
    <location>
        <begin position="16"/>
        <end position="147"/>
    </location>
</feature>
<reference evidence="5" key="2">
    <citation type="journal article" date="2021" name="PeerJ">
        <title>Extensive microbial diversity within the chicken gut microbiome revealed by metagenomics and culture.</title>
        <authorList>
            <person name="Gilroy R."/>
            <person name="Ravi A."/>
            <person name="Getino M."/>
            <person name="Pursley I."/>
            <person name="Horton D.L."/>
            <person name="Alikhan N.F."/>
            <person name="Baker D."/>
            <person name="Gharbi K."/>
            <person name="Hall N."/>
            <person name="Watson M."/>
            <person name="Adriaenssens E.M."/>
            <person name="Foster-Nyarko E."/>
            <person name="Jarju S."/>
            <person name="Secka A."/>
            <person name="Antonio M."/>
            <person name="Oren A."/>
            <person name="Chaudhuri R.R."/>
            <person name="La Ragione R."/>
            <person name="Hildebrand F."/>
            <person name="Pallen M.J."/>
        </authorList>
    </citation>
    <scope>NUCLEOTIDE SEQUENCE</scope>
    <source>
        <strain evidence="5">CHK184-20233</strain>
    </source>
</reference>
<dbReference type="Gene3D" id="3.90.79.10">
    <property type="entry name" value="Nucleoside Triphosphate Pyrophosphohydrolase"/>
    <property type="match status" value="1"/>
</dbReference>
<dbReference type="PROSITE" id="PS51462">
    <property type="entry name" value="NUDIX"/>
    <property type="match status" value="1"/>
</dbReference>
<dbReference type="PANTHER" id="PTHR43046">
    <property type="entry name" value="GDP-MANNOSE MANNOSYL HYDROLASE"/>
    <property type="match status" value="1"/>
</dbReference>
<dbReference type="InterPro" id="IPR020476">
    <property type="entry name" value="Nudix_hydrolase"/>
</dbReference>
<dbReference type="InterPro" id="IPR020084">
    <property type="entry name" value="NUDIX_hydrolase_CS"/>
</dbReference>
<dbReference type="InterPro" id="IPR015797">
    <property type="entry name" value="NUDIX_hydrolase-like_dom_sf"/>
</dbReference>
<dbReference type="InterPro" id="IPR000086">
    <property type="entry name" value="NUDIX_hydrolase_dom"/>
</dbReference>
<evidence type="ECO:0000313" key="5">
    <source>
        <dbReference type="EMBL" id="HIR59142.1"/>
    </source>
</evidence>
<comment type="caution">
    <text evidence="5">The sequence shown here is derived from an EMBL/GenBank/DDBJ whole genome shotgun (WGS) entry which is preliminary data.</text>
</comment>
<gene>
    <name evidence="5" type="ORF">IAB38_03745</name>
</gene>
<sequence length="161" mass="18625">MSYIKDLRKYVGHNPILTAGVVLFVFNDKDEVLMQLRTDYNQYGFPGGAMELGESFEEVARRELKEETNLDIIDLEMVKVLSGKDTYREYPNGDKLYDITAIFVVKKYSGELRVNDNESKKLEWFNVSNLPSNMTEHTKNYLEKYGDILGDALKMYKGVNK</sequence>
<comment type="similarity">
    <text evidence="3">Belongs to the Nudix hydrolase family.</text>
</comment>
<comment type="cofactor">
    <cofactor evidence="1">
        <name>Mg(2+)</name>
        <dbReference type="ChEBI" id="CHEBI:18420"/>
    </cofactor>
</comment>
<proteinExistence type="inferred from homology"/>
<dbReference type="PRINTS" id="PR00502">
    <property type="entry name" value="NUDIXFAMILY"/>
</dbReference>
<dbReference type="EMBL" id="DVHC01000038">
    <property type="protein sequence ID" value="HIR59142.1"/>
    <property type="molecule type" value="Genomic_DNA"/>
</dbReference>
<evidence type="ECO:0000256" key="1">
    <source>
        <dbReference type="ARBA" id="ARBA00001946"/>
    </source>
</evidence>
<organism evidence="5 6">
    <name type="scientific">Candidatus Onthousia excrementipullorum</name>
    <dbReference type="NCBI Taxonomy" id="2840884"/>
    <lineage>
        <taxon>Bacteria</taxon>
        <taxon>Bacillati</taxon>
        <taxon>Bacillota</taxon>
        <taxon>Bacilli</taxon>
        <taxon>Candidatus Onthousia</taxon>
    </lineage>
</organism>
<dbReference type="CDD" id="cd04677">
    <property type="entry name" value="NUDIX_Hydrolase"/>
    <property type="match status" value="1"/>
</dbReference>
<dbReference type="Proteomes" id="UP000824232">
    <property type="component" value="Unassembled WGS sequence"/>
</dbReference>
<dbReference type="Pfam" id="PF00293">
    <property type="entry name" value="NUDIX"/>
    <property type="match status" value="1"/>
</dbReference>
<evidence type="ECO:0000259" key="4">
    <source>
        <dbReference type="PROSITE" id="PS51462"/>
    </source>
</evidence>
<dbReference type="AlphaFoldDB" id="A0A9D1DU90"/>
<keyword evidence="2 3" id="KW-0378">Hydrolase</keyword>
<dbReference type="PROSITE" id="PS00893">
    <property type="entry name" value="NUDIX_BOX"/>
    <property type="match status" value="1"/>
</dbReference>
<dbReference type="GO" id="GO:0016787">
    <property type="term" value="F:hydrolase activity"/>
    <property type="evidence" value="ECO:0007669"/>
    <property type="project" value="UniProtKB-KW"/>
</dbReference>
<accession>A0A9D1DU90</accession>
<reference evidence="5" key="1">
    <citation type="submission" date="2020-10" db="EMBL/GenBank/DDBJ databases">
        <authorList>
            <person name="Gilroy R."/>
        </authorList>
    </citation>
    <scope>NUCLEOTIDE SEQUENCE</scope>
    <source>
        <strain evidence="5">CHK184-20233</strain>
    </source>
</reference>
<evidence type="ECO:0000313" key="6">
    <source>
        <dbReference type="Proteomes" id="UP000824232"/>
    </source>
</evidence>
<dbReference type="PANTHER" id="PTHR43046:SF2">
    <property type="entry name" value="8-OXO-DGTP DIPHOSPHATASE-RELATED"/>
    <property type="match status" value="1"/>
</dbReference>
<evidence type="ECO:0000256" key="2">
    <source>
        <dbReference type="ARBA" id="ARBA00022801"/>
    </source>
</evidence>
<protein>
    <submittedName>
        <fullName evidence="5">NUDIX domain-containing protein</fullName>
    </submittedName>
</protein>
<name>A0A9D1DU90_9FIRM</name>
<dbReference type="SUPFAM" id="SSF55811">
    <property type="entry name" value="Nudix"/>
    <property type="match status" value="1"/>
</dbReference>
<evidence type="ECO:0000256" key="3">
    <source>
        <dbReference type="RuleBase" id="RU003476"/>
    </source>
</evidence>